<feature type="chain" id="PRO_5026858553" description="DUF4382 domain-containing protein" evidence="1">
    <location>
        <begin position="20"/>
        <end position="310"/>
    </location>
</feature>
<sequence>MFKGTRFLLPLLAAAALGACEGTDSGSSRISVRLVDAPGDFKEVKVQITELYLQGGNESDSTSGRLTLATDTAKYFDLLALVGGAGADLVKDAVIPAGTYSQLRVRVGSAYVVTKDGKVYATPGAVLPAGMTATGTVNLTSGKSRASGYKVRFPGEGLTVDGDTRVVALDFDVARSFGHVAGKSGQVILNPQFTVTNVQLSGGISGLVTPAAGVAFPACGGAATDVTHFVATATGPTTLSAKAQADSRYKMAYVAPGTYTMGVAPVGYANGDSLKIAATPSVPSVTLASGQNAVVDYSVTAATCKVKPAG</sequence>
<keyword evidence="1" id="KW-0732">Signal</keyword>
<dbReference type="PROSITE" id="PS51257">
    <property type="entry name" value="PROKAR_LIPOPROTEIN"/>
    <property type="match status" value="1"/>
</dbReference>
<feature type="signal peptide" evidence="1">
    <location>
        <begin position="1"/>
        <end position="19"/>
    </location>
</feature>
<proteinExistence type="predicted"/>
<evidence type="ECO:0000313" key="3">
    <source>
        <dbReference type="EMBL" id="CAA9242211.1"/>
    </source>
</evidence>
<evidence type="ECO:0000256" key="1">
    <source>
        <dbReference type="SAM" id="SignalP"/>
    </source>
</evidence>
<name>A0A6J4I729_9BACT</name>
<accession>A0A6J4I729</accession>
<evidence type="ECO:0000259" key="2">
    <source>
        <dbReference type="Pfam" id="PF14321"/>
    </source>
</evidence>
<dbReference type="AlphaFoldDB" id="A0A6J4I729"/>
<feature type="domain" description="DUF4382" evidence="2">
    <location>
        <begin position="28"/>
        <end position="191"/>
    </location>
</feature>
<dbReference type="Pfam" id="PF14321">
    <property type="entry name" value="DUF4382"/>
    <property type="match status" value="1"/>
</dbReference>
<organism evidence="3">
    <name type="scientific">uncultured Armatimonadetes bacterium</name>
    <dbReference type="NCBI Taxonomy" id="157466"/>
    <lineage>
        <taxon>Bacteria</taxon>
        <taxon>Bacillati</taxon>
        <taxon>Armatimonadota</taxon>
        <taxon>environmental samples</taxon>
    </lineage>
</organism>
<reference evidence="3" key="1">
    <citation type="submission" date="2020-02" db="EMBL/GenBank/DDBJ databases">
        <authorList>
            <person name="Meier V. D."/>
        </authorList>
    </citation>
    <scope>NUCLEOTIDE SEQUENCE</scope>
    <source>
        <strain evidence="3">AVDCRST_MAG63</strain>
    </source>
</reference>
<dbReference type="EMBL" id="CADCTO010000195">
    <property type="protein sequence ID" value="CAA9242211.1"/>
    <property type="molecule type" value="Genomic_DNA"/>
</dbReference>
<dbReference type="InterPro" id="IPR025491">
    <property type="entry name" value="DUF4382"/>
</dbReference>
<gene>
    <name evidence="3" type="ORF">AVDCRST_MAG63-1469</name>
</gene>
<protein>
    <recommendedName>
        <fullName evidence="2">DUF4382 domain-containing protein</fullName>
    </recommendedName>
</protein>